<proteinExistence type="predicted"/>
<comment type="caution">
    <text evidence="1">The sequence shown here is derived from an EMBL/GenBank/DDBJ whole genome shotgun (WGS) entry which is preliminary data.</text>
</comment>
<sequence length="60" mass="6930">MNENCQYLTYDKLISIQVTGLQITKKLNLENFRKLIFYSGKLIAGLRLKNPLGTSLKPTW</sequence>
<dbReference type="EMBL" id="BDUD01000001">
    <property type="protein sequence ID" value="GBG17809.1"/>
    <property type="molecule type" value="Genomic_DNA"/>
</dbReference>
<evidence type="ECO:0000313" key="1">
    <source>
        <dbReference type="EMBL" id="GBG17809.1"/>
    </source>
</evidence>
<accession>A0A2R5FIM5</accession>
<gene>
    <name evidence="1" type="ORF">NIES4072_14710</name>
</gene>
<dbReference type="AlphaFoldDB" id="A0A2R5FIM5"/>
<organism evidence="1 2">
    <name type="scientific">Nostoc commune NIES-4072</name>
    <dbReference type="NCBI Taxonomy" id="2005467"/>
    <lineage>
        <taxon>Bacteria</taxon>
        <taxon>Bacillati</taxon>
        <taxon>Cyanobacteriota</taxon>
        <taxon>Cyanophyceae</taxon>
        <taxon>Nostocales</taxon>
        <taxon>Nostocaceae</taxon>
        <taxon>Nostoc</taxon>
    </lineage>
</organism>
<evidence type="ECO:0000313" key="2">
    <source>
        <dbReference type="Proteomes" id="UP000245124"/>
    </source>
</evidence>
<dbReference type="Proteomes" id="UP000245124">
    <property type="component" value="Unassembled WGS sequence"/>
</dbReference>
<keyword evidence="2" id="KW-1185">Reference proteome</keyword>
<name>A0A2R5FIM5_NOSCO</name>
<reference evidence="1 2" key="1">
    <citation type="submission" date="2017-06" db="EMBL/GenBank/DDBJ databases">
        <title>Genome sequencing of cyanobaciteial culture collection at National Institute for Environmental Studies (NIES).</title>
        <authorList>
            <person name="Hirose Y."/>
            <person name="Shimura Y."/>
            <person name="Fujisawa T."/>
            <person name="Nakamura Y."/>
            <person name="Kawachi M."/>
        </authorList>
    </citation>
    <scope>NUCLEOTIDE SEQUENCE [LARGE SCALE GENOMIC DNA]</scope>
    <source>
        <strain evidence="1 2">NIES-4072</strain>
    </source>
</reference>
<protein>
    <submittedName>
        <fullName evidence="1">Uncharacterized protein</fullName>
    </submittedName>
</protein>